<evidence type="ECO:0000256" key="3">
    <source>
        <dbReference type="ARBA" id="ARBA00022544"/>
    </source>
</evidence>
<evidence type="ECO:0000256" key="5">
    <source>
        <dbReference type="ARBA" id="ARBA00023136"/>
    </source>
</evidence>
<dbReference type="Pfam" id="PF05504">
    <property type="entry name" value="Spore_GerAC"/>
    <property type="match status" value="1"/>
</dbReference>
<protein>
    <submittedName>
        <fullName evidence="11">Ger(X)C family spore germination protein</fullName>
    </submittedName>
</protein>
<comment type="caution">
    <text evidence="11">The sequence shown here is derived from an EMBL/GenBank/DDBJ whole genome shotgun (WGS) entry which is preliminary data.</text>
</comment>
<keyword evidence="4 8" id="KW-0732">Signal</keyword>
<feature type="domain" description="Spore germination protein N-terminal" evidence="10">
    <location>
        <begin position="23"/>
        <end position="197"/>
    </location>
</feature>
<proteinExistence type="inferred from homology"/>
<organism evidence="11 12">
    <name type="scientific">Paenibacillus septentrionalis</name>
    <dbReference type="NCBI Taxonomy" id="429342"/>
    <lineage>
        <taxon>Bacteria</taxon>
        <taxon>Bacillati</taxon>
        <taxon>Bacillota</taxon>
        <taxon>Bacilli</taxon>
        <taxon>Bacillales</taxon>
        <taxon>Paenibacillaceae</taxon>
        <taxon>Paenibacillus</taxon>
    </lineage>
</organism>
<dbReference type="PROSITE" id="PS51257">
    <property type="entry name" value="PROKAR_LIPOPROTEIN"/>
    <property type="match status" value="1"/>
</dbReference>
<dbReference type="InterPro" id="IPR046953">
    <property type="entry name" value="Spore_GerAC-like_C"/>
</dbReference>
<evidence type="ECO:0000256" key="4">
    <source>
        <dbReference type="ARBA" id="ARBA00022729"/>
    </source>
</evidence>
<dbReference type="Pfam" id="PF25198">
    <property type="entry name" value="Spore_GerAC_N"/>
    <property type="match status" value="1"/>
</dbReference>
<keyword evidence="3" id="KW-0309">Germination</keyword>
<keyword evidence="6" id="KW-0564">Palmitate</keyword>
<evidence type="ECO:0000256" key="6">
    <source>
        <dbReference type="ARBA" id="ARBA00023139"/>
    </source>
</evidence>
<comment type="similarity">
    <text evidence="2">Belongs to the GerABKC lipoprotein family.</text>
</comment>
<evidence type="ECO:0000256" key="2">
    <source>
        <dbReference type="ARBA" id="ARBA00007886"/>
    </source>
</evidence>
<evidence type="ECO:0000256" key="7">
    <source>
        <dbReference type="ARBA" id="ARBA00023288"/>
    </source>
</evidence>
<evidence type="ECO:0000256" key="1">
    <source>
        <dbReference type="ARBA" id="ARBA00004635"/>
    </source>
</evidence>
<name>A0ABW1UYY9_9BACL</name>
<reference evidence="12" key="1">
    <citation type="journal article" date="2019" name="Int. J. Syst. Evol. Microbiol.">
        <title>The Global Catalogue of Microorganisms (GCM) 10K type strain sequencing project: providing services to taxonomists for standard genome sequencing and annotation.</title>
        <authorList>
            <consortium name="The Broad Institute Genomics Platform"/>
            <consortium name="The Broad Institute Genome Sequencing Center for Infectious Disease"/>
            <person name="Wu L."/>
            <person name="Ma J."/>
        </authorList>
    </citation>
    <scope>NUCLEOTIDE SEQUENCE [LARGE SCALE GENOMIC DNA]</scope>
    <source>
        <strain evidence="12">PCU 280</strain>
    </source>
</reference>
<accession>A0ABW1UYY9</accession>
<feature type="signal peptide" evidence="8">
    <location>
        <begin position="1"/>
        <end position="23"/>
    </location>
</feature>
<dbReference type="PANTHER" id="PTHR35789:SF1">
    <property type="entry name" value="SPORE GERMINATION PROTEIN B3"/>
    <property type="match status" value="1"/>
</dbReference>
<dbReference type="InterPro" id="IPR057336">
    <property type="entry name" value="GerAC_N"/>
</dbReference>
<gene>
    <name evidence="11" type="ORF">ACFP56_02120</name>
</gene>
<dbReference type="Gene3D" id="3.30.300.210">
    <property type="entry name" value="Nutrient germinant receptor protein C, domain 3"/>
    <property type="match status" value="1"/>
</dbReference>
<dbReference type="PANTHER" id="PTHR35789">
    <property type="entry name" value="SPORE GERMINATION PROTEIN B3"/>
    <property type="match status" value="1"/>
</dbReference>
<dbReference type="RefSeq" id="WP_379230607.1">
    <property type="nucleotide sequence ID" value="NZ_JBHSTE010000001.1"/>
</dbReference>
<keyword evidence="5" id="KW-0472">Membrane</keyword>
<feature type="domain" description="Spore germination GerAC-like C-terminal" evidence="9">
    <location>
        <begin position="224"/>
        <end position="388"/>
    </location>
</feature>
<dbReference type="InterPro" id="IPR008844">
    <property type="entry name" value="Spore_GerAC-like"/>
</dbReference>
<keyword evidence="12" id="KW-1185">Reference proteome</keyword>
<feature type="chain" id="PRO_5047029403" evidence="8">
    <location>
        <begin position="24"/>
        <end position="399"/>
    </location>
</feature>
<dbReference type="Proteomes" id="UP001596233">
    <property type="component" value="Unassembled WGS sequence"/>
</dbReference>
<evidence type="ECO:0000313" key="11">
    <source>
        <dbReference type="EMBL" id="MFC6331401.1"/>
    </source>
</evidence>
<dbReference type="NCBIfam" id="TIGR02887">
    <property type="entry name" value="spore_ger_x_C"/>
    <property type="match status" value="1"/>
</dbReference>
<comment type="subcellular location">
    <subcellularLocation>
        <location evidence="1">Membrane</location>
        <topology evidence="1">Lipid-anchor</topology>
    </subcellularLocation>
</comment>
<dbReference type="InterPro" id="IPR038501">
    <property type="entry name" value="Spore_GerAC_C_sf"/>
</dbReference>
<dbReference type="Gene3D" id="6.20.190.10">
    <property type="entry name" value="Nutrient germinant receptor protein C, domain 1"/>
    <property type="match status" value="1"/>
</dbReference>
<dbReference type="EMBL" id="JBHSTE010000001">
    <property type="protein sequence ID" value="MFC6331401.1"/>
    <property type="molecule type" value="Genomic_DNA"/>
</dbReference>
<evidence type="ECO:0000256" key="8">
    <source>
        <dbReference type="SAM" id="SignalP"/>
    </source>
</evidence>
<evidence type="ECO:0000259" key="10">
    <source>
        <dbReference type="Pfam" id="PF25198"/>
    </source>
</evidence>
<evidence type="ECO:0000313" key="12">
    <source>
        <dbReference type="Proteomes" id="UP001596233"/>
    </source>
</evidence>
<evidence type="ECO:0000259" key="9">
    <source>
        <dbReference type="Pfam" id="PF05504"/>
    </source>
</evidence>
<keyword evidence="7" id="KW-0449">Lipoprotein</keyword>
<sequence>MRKQWCKLILLFFSMLLLSGCWDRQELNDIAIVVGMGIDKQEDQIKLSVQIVNPGSVSSQRNAGSQGAPVLTYTETGKTIMEVIRKLTTISPRKLYLSHLRVVIIGEEAAREGIAPLLDFLARDHEVRTDFYLIVSHGHSAEDVLDVATLVDKIPSNKMFDSLETSEGRWAATGKITIDEVIHDIASVGEEAVLTGIVVKGDIKQGSSYENLNRIALRTMLQFDGMAMFKDDRLIGWLTTEQSKAYNYIKGHVRSTLAVVPCMDMQGEIGLEVRRSSSKIKGAIRNNKPSIHISLDITANIAEVMCPLDLSNPNVIRQLEQQTEELMQTHLTGAIQQIQTVGSDIFGFGEAIHRSNPTYWSSHKTEWDRLFKELEVKVQVDVQIKNIGSYTRYIHMKEE</sequence>